<proteinExistence type="predicted"/>
<organism evidence="1 2">
    <name type="scientific">Paraburkholderia tropica</name>
    <dbReference type="NCBI Taxonomy" id="92647"/>
    <lineage>
        <taxon>Bacteria</taxon>
        <taxon>Pseudomonadati</taxon>
        <taxon>Pseudomonadota</taxon>
        <taxon>Betaproteobacteria</taxon>
        <taxon>Burkholderiales</taxon>
        <taxon>Burkholderiaceae</taxon>
        <taxon>Paraburkholderia</taxon>
    </lineage>
</organism>
<comment type="caution">
    <text evidence="1">The sequence shown here is derived from an EMBL/GenBank/DDBJ whole genome shotgun (WGS) entry which is preliminary data.</text>
</comment>
<dbReference type="Proteomes" id="UP000183529">
    <property type="component" value="Unassembled WGS sequence"/>
</dbReference>
<sequence length="271" mass="30787">MPYKDLYLAHALHGSLFQTICIRKAALLVALDNDVRDQSEIEAELPNNGDYAHWMSPELEPSGKLKTSRDRFERALLKSLGTGRLSAAVVARNLDDEIDPIYTLVPTEAIREWCQERDVDTGDWLMQHEESDIEFTSETAHEIANYYMPSLARTDDFDFDALEAYKSSEESRREELFRSLLQEVQRLRAEVPHARRTEAESPINTKEKNSLLTVIAALVNALDGRLPNGYKRAEAVARFTDQIGASVSVNTVDKILKQTDSAVERRRDAYK</sequence>
<protein>
    <submittedName>
        <fullName evidence="1">Uncharacterized protein</fullName>
    </submittedName>
</protein>
<dbReference type="RefSeq" id="WP_074985438.1">
    <property type="nucleotide sequence ID" value="NZ_CADFGN010000001.1"/>
</dbReference>
<dbReference type="EMBL" id="FNZM01000013">
    <property type="protein sequence ID" value="SEK02739.1"/>
    <property type="molecule type" value="Genomic_DNA"/>
</dbReference>
<dbReference type="AlphaFoldDB" id="A0AAQ1GJ68"/>
<name>A0AAQ1GJ68_9BURK</name>
<accession>A0AAQ1GJ68</accession>
<evidence type="ECO:0000313" key="1">
    <source>
        <dbReference type="EMBL" id="SEK02739.1"/>
    </source>
</evidence>
<reference evidence="1 2" key="1">
    <citation type="submission" date="2016-10" db="EMBL/GenBank/DDBJ databases">
        <authorList>
            <person name="Varghese N."/>
            <person name="Submissions S."/>
        </authorList>
    </citation>
    <scope>NUCLEOTIDE SEQUENCE [LARGE SCALE GENOMIC DNA]</scope>
    <source>
        <strain evidence="1 2">LMG 22274</strain>
    </source>
</reference>
<gene>
    <name evidence="1" type="ORF">SAMN05216550_113208</name>
</gene>
<evidence type="ECO:0000313" key="2">
    <source>
        <dbReference type="Proteomes" id="UP000183529"/>
    </source>
</evidence>